<protein>
    <recommendedName>
        <fullName evidence="1 2">Futalosine hydrolase</fullName>
        <shortName evidence="1">FL hydrolase</shortName>
        <ecNumber evidence="1 2">3.2.2.26</ecNumber>
    </recommendedName>
    <alternativeName>
        <fullName evidence="1">Futalosine nucleosidase</fullName>
    </alternativeName>
    <alternativeName>
        <fullName evidence="1">Menaquinone biosynthetic enzyme MqnB</fullName>
    </alternativeName>
</protein>
<dbReference type="GO" id="GO:0009116">
    <property type="term" value="P:nucleoside metabolic process"/>
    <property type="evidence" value="ECO:0007669"/>
    <property type="project" value="InterPro"/>
</dbReference>
<dbReference type="PANTHER" id="PTHR46832:SF2">
    <property type="entry name" value="FUTALOSINE HYDROLASE"/>
    <property type="match status" value="1"/>
</dbReference>
<dbReference type="AlphaFoldDB" id="A0A3M9NQC1"/>
<dbReference type="RefSeq" id="WP_123118857.1">
    <property type="nucleotide sequence ID" value="NZ_RJJR01000001.1"/>
</dbReference>
<dbReference type="GO" id="GO:0005829">
    <property type="term" value="C:cytosol"/>
    <property type="evidence" value="ECO:0007669"/>
    <property type="project" value="TreeGrafter"/>
</dbReference>
<dbReference type="Proteomes" id="UP000267223">
    <property type="component" value="Unassembled WGS sequence"/>
</dbReference>
<dbReference type="NCBIfam" id="TIGR03664">
    <property type="entry name" value="fut_nucase"/>
    <property type="match status" value="1"/>
</dbReference>
<keyword evidence="4" id="KW-0326">Glycosidase</keyword>
<dbReference type="SUPFAM" id="SSF53167">
    <property type="entry name" value="Purine and uridine phosphorylases"/>
    <property type="match status" value="1"/>
</dbReference>
<comment type="pathway">
    <text evidence="1">Quinol/quinone metabolism; menaquinone biosynthesis.</text>
</comment>
<comment type="caution">
    <text evidence="4">The sequence shown here is derived from an EMBL/GenBank/DDBJ whole genome shotgun (WGS) entry which is preliminary data.</text>
</comment>
<evidence type="ECO:0000313" key="5">
    <source>
        <dbReference type="Proteomes" id="UP000267223"/>
    </source>
</evidence>
<keyword evidence="1 4" id="KW-0378">Hydrolase</keyword>
<proteinExistence type="inferred from homology"/>
<comment type="catalytic activity">
    <reaction evidence="1">
        <text>futalosine + H2O = dehypoxanthine futalosine + hypoxanthine</text>
        <dbReference type="Rhea" id="RHEA:25904"/>
        <dbReference type="ChEBI" id="CHEBI:15377"/>
        <dbReference type="ChEBI" id="CHEBI:17368"/>
        <dbReference type="ChEBI" id="CHEBI:58863"/>
        <dbReference type="ChEBI" id="CHEBI:58864"/>
        <dbReference type="EC" id="3.2.2.26"/>
    </reaction>
</comment>
<dbReference type="UniPathway" id="UPA00079"/>
<dbReference type="Pfam" id="PF01048">
    <property type="entry name" value="PNP_UDP_1"/>
    <property type="match status" value="1"/>
</dbReference>
<gene>
    <name evidence="1 4" type="primary">mqnB</name>
    <name evidence="4" type="ORF">EFY79_01285</name>
</gene>
<comment type="similarity">
    <text evidence="1">Belongs to the PNP/UDP phosphorylase family. Futalosine hydrolase subfamily.</text>
</comment>
<dbReference type="GO" id="GO:0009234">
    <property type="term" value="P:menaquinone biosynthetic process"/>
    <property type="evidence" value="ECO:0007669"/>
    <property type="project" value="UniProtKB-UniRule"/>
</dbReference>
<comment type="function">
    <text evidence="1">Catalyzes the hydrolysis of futalosine (FL) to dehypoxanthine futalosine (DHFL) and hypoxanthine, a step in the biosynthesis of menaquinone (MK, vitamin K2).</text>
</comment>
<organism evidence="4 5">
    <name type="scientific">Hanamia caeni</name>
    <dbReference type="NCBI Taxonomy" id="2294116"/>
    <lineage>
        <taxon>Bacteria</taxon>
        <taxon>Pseudomonadati</taxon>
        <taxon>Bacteroidota</taxon>
        <taxon>Chitinophagia</taxon>
        <taxon>Chitinophagales</taxon>
        <taxon>Chitinophagaceae</taxon>
        <taxon>Hanamia</taxon>
    </lineage>
</organism>
<name>A0A3M9NQC1_9BACT</name>
<accession>A0A3M9NQC1</accession>
<dbReference type="GO" id="GO:0008930">
    <property type="term" value="F:methylthioadenosine nucleosidase activity"/>
    <property type="evidence" value="ECO:0007669"/>
    <property type="project" value="TreeGrafter"/>
</dbReference>
<dbReference type="EC" id="3.2.2.26" evidence="1 2"/>
<dbReference type="GO" id="GO:0019284">
    <property type="term" value="P:L-methionine salvage from S-adenosylmethionine"/>
    <property type="evidence" value="ECO:0007669"/>
    <property type="project" value="TreeGrafter"/>
</dbReference>
<dbReference type="OrthoDB" id="9788270at2"/>
<dbReference type="Gene3D" id="3.40.50.1580">
    <property type="entry name" value="Nucleoside phosphorylase domain"/>
    <property type="match status" value="1"/>
</dbReference>
<evidence type="ECO:0000256" key="2">
    <source>
        <dbReference type="NCBIfam" id="TIGR03664"/>
    </source>
</evidence>
<feature type="domain" description="Nucleoside phosphorylase" evidence="3">
    <location>
        <begin position="21"/>
        <end position="194"/>
    </location>
</feature>
<dbReference type="InterPro" id="IPR035994">
    <property type="entry name" value="Nucleoside_phosphorylase_sf"/>
</dbReference>
<keyword evidence="1" id="KW-0474">Menaquinone biosynthesis</keyword>
<dbReference type="InterPro" id="IPR000845">
    <property type="entry name" value="Nucleoside_phosphorylase_d"/>
</dbReference>
<evidence type="ECO:0000256" key="1">
    <source>
        <dbReference type="HAMAP-Rule" id="MF_00991"/>
    </source>
</evidence>
<evidence type="ECO:0000259" key="3">
    <source>
        <dbReference type="Pfam" id="PF01048"/>
    </source>
</evidence>
<dbReference type="PANTHER" id="PTHR46832">
    <property type="entry name" value="5'-METHYLTHIOADENOSINE/S-ADENOSYLHOMOCYSTEINE NUCLEOSIDASE"/>
    <property type="match status" value="1"/>
</dbReference>
<dbReference type="InterPro" id="IPR019963">
    <property type="entry name" value="FL_hydrolase_MqnB"/>
</dbReference>
<sequence>MKVLIVAATEFEIKPLIQTQKNVEILITGIGITATIYHLTKKLLTNHYDLIIQAGIAGMFPGKFNPGAVLVVKEDSFADVGIEEKGAFQTLFEYGFLDKNEFPFSDGKLPNPSGVLEKIPLSAATAITVNMVSDNIARNEKSREKYHSDIESMEGAAFHYVCLQQKIDFLQIRSISNVVGERDKSRWTIDSAIRNLNNELIKIIGDI</sequence>
<dbReference type="HAMAP" id="MF_00991">
    <property type="entry name" value="MqnB"/>
    <property type="match status" value="1"/>
</dbReference>
<dbReference type="GO" id="GO:0008782">
    <property type="term" value="F:adenosylhomocysteine nucleosidase activity"/>
    <property type="evidence" value="ECO:0007669"/>
    <property type="project" value="TreeGrafter"/>
</dbReference>
<dbReference type="EMBL" id="RJJR01000001">
    <property type="protein sequence ID" value="RNI39966.1"/>
    <property type="molecule type" value="Genomic_DNA"/>
</dbReference>
<evidence type="ECO:0000313" key="4">
    <source>
        <dbReference type="EMBL" id="RNI39966.1"/>
    </source>
</evidence>
<keyword evidence="5" id="KW-1185">Reference proteome</keyword>
<reference evidence="4 5" key="1">
    <citation type="submission" date="2018-11" db="EMBL/GenBank/DDBJ databases">
        <title>Draft genome sequence of Ferruginibacter sp. BO-59.</title>
        <authorList>
            <person name="Im W.T."/>
        </authorList>
    </citation>
    <scope>NUCLEOTIDE SEQUENCE [LARGE SCALE GENOMIC DNA]</scope>
    <source>
        <strain evidence="4 5">BO-59</strain>
    </source>
</reference>